<gene>
    <name evidence="8" type="ORF">BN977_01291</name>
</gene>
<dbReference type="PANTHER" id="PTHR33452">
    <property type="entry name" value="OXIDOREDUCTASE CATD-RELATED"/>
    <property type="match status" value="1"/>
</dbReference>
<keyword evidence="5 7" id="KW-1133">Transmembrane helix</keyword>
<dbReference type="InterPro" id="IPR032808">
    <property type="entry name" value="DoxX"/>
</dbReference>
<dbReference type="STRING" id="258533.BN977_01291"/>
<keyword evidence="4 7" id="KW-0812">Transmembrane</keyword>
<keyword evidence="9" id="KW-1185">Reference proteome</keyword>
<dbReference type="InterPro" id="IPR051907">
    <property type="entry name" value="DoxX-like_oxidoreductase"/>
</dbReference>
<name>W9AV89_MYCCO</name>
<proteinExistence type="inferred from homology"/>
<protein>
    <submittedName>
        <fullName evidence="8">Integral membrane protein</fullName>
    </submittedName>
</protein>
<keyword evidence="3" id="KW-1003">Cell membrane</keyword>
<comment type="caution">
    <text evidence="8">The sequence shown here is derived from an EMBL/GenBank/DDBJ whole genome shotgun (WGS) entry which is preliminary data.</text>
</comment>
<keyword evidence="6 7" id="KW-0472">Membrane</keyword>
<dbReference type="PANTHER" id="PTHR33452:SF4">
    <property type="entry name" value="BLL4328 PROTEIN"/>
    <property type="match status" value="1"/>
</dbReference>
<dbReference type="RefSeq" id="WP_036396750.1">
    <property type="nucleotide sequence ID" value="NZ_CCBB010000001.1"/>
</dbReference>
<dbReference type="EMBL" id="CCBB010000001">
    <property type="protein sequence ID" value="CDO06501.1"/>
    <property type="molecule type" value="Genomic_DNA"/>
</dbReference>
<feature type="transmembrane region" description="Helical" evidence="7">
    <location>
        <begin position="114"/>
        <end position="138"/>
    </location>
</feature>
<dbReference type="Pfam" id="PF07681">
    <property type="entry name" value="DoxX"/>
    <property type="match status" value="1"/>
</dbReference>
<evidence type="ECO:0000256" key="2">
    <source>
        <dbReference type="ARBA" id="ARBA00006679"/>
    </source>
</evidence>
<comment type="subcellular location">
    <subcellularLocation>
        <location evidence="1">Cell membrane</location>
        <topology evidence="1">Multi-pass membrane protein</topology>
    </subcellularLocation>
</comment>
<evidence type="ECO:0000256" key="1">
    <source>
        <dbReference type="ARBA" id="ARBA00004651"/>
    </source>
</evidence>
<feature type="transmembrane region" description="Helical" evidence="7">
    <location>
        <begin position="68"/>
        <end position="94"/>
    </location>
</feature>
<sequence>MGGMPSPQIDAKLNGLAPVVLSVFRIVFGLLLTVHGTSKLFAWPIPPGPGGAVPTGTWPFWYAGVIELVLGLLLIAGLFTRVAAFIAAGEMAFAYFTQHQPTGLWPIENGGELAVLYCFGFFLLVFTGGGALAVDAALRRKS</sequence>
<evidence type="ECO:0000256" key="7">
    <source>
        <dbReference type="SAM" id="Phobius"/>
    </source>
</evidence>
<feature type="transmembrane region" description="Helical" evidence="7">
    <location>
        <begin position="15"/>
        <end position="34"/>
    </location>
</feature>
<evidence type="ECO:0000256" key="3">
    <source>
        <dbReference type="ARBA" id="ARBA00022475"/>
    </source>
</evidence>
<accession>W9AV89</accession>
<dbReference type="GO" id="GO:0005886">
    <property type="term" value="C:plasma membrane"/>
    <property type="evidence" value="ECO:0007669"/>
    <property type="project" value="UniProtKB-SubCell"/>
</dbReference>
<evidence type="ECO:0000313" key="8">
    <source>
        <dbReference type="EMBL" id="CDO06501.1"/>
    </source>
</evidence>
<dbReference type="eggNOG" id="COG2259">
    <property type="taxonomic scope" value="Bacteria"/>
</dbReference>
<reference evidence="8" key="1">
    <citation type="submission" date="2014-03" db="EMBL/GenBank/DDBJ databases">
        <title>Draft Genome Sequence of Mycobacterium cosmeticum DSM 44829.</title>
        <authorList>
            <person name="Croce O."/>
            <person name="Robert C."/>
            <person name="Raoult D."/>
            <person name="Drancourt M."/>
        </authorList>
    </citation>
    <scope>NUCLEOTIDE SEQUENCE [LARGE SCALE GENOMIC DNA]</scope>
    <source>
        <strain evidence="8">DSM 44829</strain>
    </source>
</reference>
<evidence type="ECO:0000256" key="6">
    <source>
        <dbReference type="ARBA" id="ARBA00023136"/>
    </source>
</evidence>
<dbReference type="Proteomes" id="UP000028870">
    <property type="component" value="Unassembled WGS sequence"/>
</dbReference>
<organism evidence="8 9">
    <name type="scientific">Mycolicibacterium cosmeticum</name>
    <dbReference type="NCBI Taxonomy" id="258533"/>
    <lineage>
        <taxon>Bacteria</taxon>
        <taxon>Bacillati</taxon>
        <taxon>Actinomycetota</taxon>
        <taxon>Actinomycetes</taxon>
        <taxon>Mycobacteriales</taxon>
        <taxon>Mycobacteriaceae</taxon>
        <taxon>Mycolicibacterium</taxon>
    </lineage>
</organism>
<evidence type="ECO:0000256" key="4">
    <source>
        <dbReference type="ARBA" id="ARBA00022692"/>
    </source>
</evidence>
<evidence type="ECO:0000313" key="9">
    <source>
        <dbReference type="Proteomes" id="UP000028870"/>
    </source>
</evidence>
<dbReference type="AlphaFoldDB" id="W9AV89"/>
<reference evidence="8" key="2">
    <citation type="submission" date="2014-03" db="EMBL/GenBank/DDBJ databases">
        <authorList>
            <person name="Urmite Genomes"/>
        </authorList>
    </citation>
    <scope>NUCLEOTIDE SEQUENCE</scope>
    <source>
        <strain evidence="8">DSM 44829</strain>
    </source>
</reference>
<comment type="similarity">
    <text evidence="2">Belongs to the DoxX family.</text>
</comment>
<evidence type="ECO:0000256" key="5">
    <source>
        <dbReference type="ARBA" id="ARBA00022989"/>
    </source>
</evidence>